<keyword evidence="5" id="KW-1185">Reference proteome</keyword>
<dbReference type="AlphaFoldDB" id="A0A7Y0ERX3"/>
<accession>A0A7Y0ERX3</accession>
<organism evidence="4 5">
    <name type="scientific">Bifidobacterium erythrocebi</name>
    <dbReference type="NCBI Taxonomy" id="2675325"/>
    <lineage>
        <taxon>Bacteria</taxon>
        <taxon>Bacillati</taxon>
        <taxon>Actinomycetota</taxon>
        <taxon>Actinomycetes</taxon>
        <taxon>Bifidobacteriales</taxon>
        <taxon>Bifidobacteriaceae</taxon>
        <taxon>Bifidobacterium</taxon>
    </lineage>
</organism>
<dbReference type="SUPFAM" id="SSF52266">
    <property type="entry name" value="SGNH hydrolase"/>
    <property type="match status" value="1"/>
</dbReference>
<evidence type="ECO:0000313" key="4">
    <source>
        <dbReference type="EMBL" id="NMM95309.1"/>
    </source>
</evidence>
<dbReference type="GO" id="GO:0001681">
    <property type="term" value="F:sialate O-acetylesterase activity"/>
    <property type="evidence" value="ECO:0007669"/>
    <property type="project" value="InterPro"/>
</dbReference>
<proteinExistence type="predicted"/>
<evidence type="ECO:0000256" key="1">
    <source>
        <dbReference type="ARBA" id="ARBA00022801"/>
    </source>
</evidence>
<dbReference type="InterPro" id="IPR036514">
    <property type="entry name" value="SGNH_hydro_sf"/>
</dbReference>
<dbReference type="EMBL" id="JAAIIF010000002">
    <property type="protein sequence ID" value="NMM95309.1"/>
    <property type="molecule type" value="Genomic_DNA"/>
</dbReference>
<feature type="region of interest" description="Disordered" evidence="2">
    <location>
        <begin position="476"/>
        <end position="498"/>
    </location>
</feature>
<gene>
    <name evidence="4" type="ORF">G1C98_0045</name>
</gene>
<dbReference type="Pfam" id="PF03629">
    <property type="entry name" value="SASA"/>
    <property type="match status" value="1"/>
</dbReference>
<name>A0A7Y0ERX3_9BIFI</name>
<dbReference type="PANTHER" id="PTHR22901:SF0">
    <property type="entry name" value="SIALATE O-ACETYLESTERASE"/>
    <property type="match status" value="1"/>
</dbReference>
<evidence type="ECO:0000313" key="5">
    <source>
        <dbReference type="Proteomes" id="UP000529710"/>
    </source>
</evidence>
<dbReference type="RefSeq" id="WP_169078137.1">
    <property type="nucleotide sequence ID" value="NZ_JAAIIF010000002.1"/>
</dbReference>
<dbReference type="InterPro" id="IPR039329">
    <property type="entry name" value="SIAE"/>
</dbReference>
<feature type="region of interest" description="Disordered" evidence="2">
    <location>
        <begin position="560"/>
        <end position="580"/>
    </location>
</feature>
<feature type="compositionally biased region" description="Basic and acidic residues" evidence="2">
    <location>
        <begin position="481"/>
        <end position="492"/>
    </location>
</feature>
<keyword evidence="1" id="KW-0378">Hydrolase</keyword>
<sequence>MVTATGPAPGSEMNHDNANARPHRNTCGALSMPAIFGDGMVLQRETPIAVFGSVRTNGGSGTPTVTVRLIDGNGRQAATANAETDTATGQWTAQLPALPASGPYELHVEAGDDRLRFTDVHIGVVWLAGGQSNMEVELRNSDNAEQALAQCADPLLRFYNVPKTGVVDETAENASAWQESSAQTSGVMSAIAYYFARRLRAKLGPDIAVGIVDCYIGGTSVTCWMSRTTLEGCDAGRAYLDRYDQAVAGKSMEELHAAADAWQHDFDAWNAAIAAARQADPDVTWDTLNEQYGACPWPPPVTPFSQWHTCGAFEAMVQRIAPYTIEGVLWYQGEEDEPYCETYRELLGLMIAEWRELWHRADLPFLLAQLPQWIDKKVDESTGDPMLWPVTRAAQWDAAHTISGVHAVCLMDCGEYDNIHPTDKRTPGERLAACALRYVYGFDSEPVGSPELLDARVSGDRRVAVRFSHAAGLHFDGSDPASRRDAERRARENASVTVRGADQSGFEIAGADGVFQPVAAQIVADDEDDQGCADCMDSAVAGESVASTSLPADQHECDCAKTSSATGPEQDRTGSADSADSAVGTVLLTLPEGINPAAVRYAWRSWGPAPLFNAANLPAAPGRRTL</sequence>
<feature type="region of interest" description="Disordered" evidence="2">
    <location>
        <begin position="1"/>
        <end position="25"/>
    </location>
</feature>
<dbReference type="PANTHER" id="PTHR22901">
    <property type="entry name" value="SIALATE O-ACETYLESTERASE"/>
    <property type="match status" value="1"/>
</dbReference>
<comment type="caution">
    <text evidence="4">The sequence shown here is derived from an EMBL/GenBank/DDBJ whole genome shotgun (WGS) entry which is preliminary data.</text>
</comment>
<feature type="domain" description="Sialate O-acetylesterase" evidence="3">
    <location>
        <begin position="305"/>
        <end position="432"/>
    </location>
</feature>
<dbReference type="InterPro" id="IPR005181">
    <property type="entry name" value="SASA"/>
</dbReference>
<dbReference type="GO" id="GO:0005975">
    <property type="term" value="P:carbohydrate metabolic process"/>
    <property type="evidence" value="ECO:0007669"/>
    <property type="project" value="TreeGrafter"/>
</dbReference>
<dbReference type="Proteomes" id="UP000529710">
    <property type="component" value="Unassembled WGS sequence"/>
</dbReference>
<evidence type="ECO:0000256" key="2">
    <source>
        <dbReference type="SAM" id="MobiDB-lite"/>
    </source>
</evidence>
<protein>
    <submittedName>
        <fullName evidence="4">9-O-acetylesterase</fullName>
    </submittedName>
</protein>
<dbReference type="Gene3D" id="3.40.50.1110">
    <property type="entry name" value="SGNH hydrolase"/>
    <property type="match status" value="1"/>
</dbReference>
<evidence type="ECO:0000259" key="3">
    <source>
        <dbReference type="Pfam" id="PF03629"/>
    </source>
</evidence>
<reference evidence="4 5" key="1">
    <citation type="submission" date="2020-02" db="EMBL/GenBank/DDBJ databases">
        <title>Characterization of phylogenetic diversity of novel bifidobacterial species isolated in Czech ZOOs.</title>
        <authorList>
            <person name="Lugli G.A."/>
            <person name="Vera N.B."/>
            <person name="Ventura M."/>
        </authorList>
    </citation>
    <scope>NUCLEOTIDE SEQUENCE [LARGE SCALE GENOMIC DNA]</scope>
    <source>
        <strain evidence="4 5">DSM 109960</strain>
    </source>
</reference>